<dbReference type="InterPro" id="IPR028082">
    <property type="entry name" value="Peripla_BP_I"/>
</dbReference>
<dbReference type="SUPFAM" id="SSF53822">
    <property type="entry name" value="Periplasmic binding protein-like I"/>
    <property type="match status" value="1"/>
</dbReference>
<evidence type="ECO:0000313" key="5">
    <source>
        <dbReference type="EMBL" id="SCF47697.1"/>
    </source>
</evidence>
<keyword evidence="2" id="KW-0238">DNA-binding</keyword>
<dbReference type="STRING" id="121616.GA0070216_12349"/>
<evidence type="ECO:0000256" key="1">
    <source>
        <dbReference type="ARBA" id="ARBA00023015"/>
    </source>
</evidence>
<dbReference type="SMART" id="SM00354">
    <property type="entry name" value="HTH_LACI"/>
    <property type="match status" value="1"/>
</dbReference>
<dbReference type="InterPro" id="IPR000843">
    <property type="entry name" value="HTH_LacI"/>
</dbReference>
<organism evidence="5 6">
    <name type="scientific">Micromonospora matsumotoense</name>
    <dbReference type="NCBI Taxonomy" id="121616"/>
    <lineage>
        <taxon>Bacteria</taxon>
        <taxon>Bacillati</taxon>
        <taxon>Actinomycetota</taxon>
        <taxon>Actinomycetes</taxon>
        <taxon>Micromonosporales</taxon>
        <taxon>Micromonosporaceae</taxon>
        <taxon>Micromonospora</taxon>
    </lineage>
</organism>
<dbReference type="CDD" id="cd06267">
    <property type="entry name" value="PBP1_LacI_sugar_binding-like"/>
    <property type="match status" value="1"/>
</dbReference>
<dbReference type="GO" id="GO:0003700">
    <property type="term" value="F:DNA-binding transcription factor activity"/>
    <property type="evidence" value="ECO:0007669"/>
    <property type="project" value="TreeGrafter"/>
</dbReference>
<dbReference type="InterPro" id="IPR010982">
    <property type="entry name" value="Lambda_DNA-bd_dom_sf"/>
</dbReference>
<dbReference type="InterPro" id="IPR046335">
    <property type="entry name" value="LacI/GalR-like_sensor"/>
</dbReference>
<accession>A0A1C5AR32</accession>
<dbReference type="CDD" id="cd01392">
    <property type="entry name" value="HTH_LacI"/>
    <property type="match status" value="1"/>
</dbReference>
<dbReference type="AlphaFoldDB" id="A0A1C5AR32"/>
<dbReference type="PANTHER" id="PTHR30146:SF138">
    <property type="entry name" value="TRANSCRIPTIONAL REGULATORY PROTEIN"/>
    <property type="match status" value="1"/>
</dbReference>
<dbReference type="Gene3D" id="1.10.260.40">
    <property type="entry name" value="lambda repressor-like DNA-binding domains"/>
    <property type="match status" value="1"/>
</dbReference>
<dbReference type="PROSITE" id="PS50932">
    <property type="entry name" value="HTH_LACI_2"/>
    <property type="match status" value="1"/>
</dbReference>
<dbReference type="Gene3D" id="3.40.50.2300">
    <property type="match status" value="2"/>
</dbReference>
<dbReference type="PANTHER" id="PTHR30146">
    <property type="entry name" value="LACI-RELATED TRANSCRIPTIONAL REPRESSOR"/>
    <property type="match status" value="1"/>
</dbReference>
<keyword evidence="3" id="KW-0804">Transcription</keyword>
<name>A0A1C5AR32_9ACTN</name>
<dbReference type="Proteomes" id="UP000198797">
    <property type="component" value="Unassembled WGS sequence"/>
</dbReference>
<keyword evidence="6" id="KW-1185">Reference proteome</keyword>
<dbReference type="OrthoDB" id="3258243at2"/>
<reference evidence="6" key="1">
    <citation type="submission" date="2016-06" db="EMBL/GenBank/DDBJ databases">
        <authorList>
            <person name="Varghese N."/>
            <person name="Submissions Spin"/>
        </authorList>
    </citation>
    <scope>NUCLEOTIDE SEQUENCE [LARGE SCALE GENOMIC DNA]</scope>
    <source>
        <strain evidence="6">DSM 44100</strain>
    </source>
</reference>
<dbReference type="EMBL" id="FMCU01000023">
    <property type="protein sequence ID" value="SCF47697.1"/>
    <property type="molecule type" value="Genomic_DNA"/>
</dbReference>
<dbReference type="Pfam" id="PF00356">
    <property type="entry name" value="LacI"/>
    <property type="match status" value="1"/>
</dbReference>
<protein>
    <submittedName>
        <fullName evidence="5">Transcriptional regulator, LacI family</fullName>
    </submittedName>
</protein>
<keyword evidence="1" id="KW-0805">Transcription regulation</keyword>
<feature type="domain" description="HTH lacI-type" evidence="4">
    <location>
        <begin position="15"/>
        <end position="69"/>
    </location>
</feature>
<proteinExistence type="predicted"/>
<evidence type="ECO:0000313" key="6">
    <source>
        <dbReference type="Proteomes" id="UP000198797"/>
    </source>
</evidence>
<sequence>MPTHGTGRGPGDAAPTIGEVAAAAGVSRATVSRAFGRPQMLRPETVERVQEAARHLGYVPNRVARALSTGRFGNLALVVPDIANPFFPPMIRAVQGRADRAGFAVFLGDADEDPAREEVLLRQLSTQVEGFVLASSRLTDERIRAHAERRPLVLVNRDVEGIPRVLIDTTRAVGQAVEHLHELGHRRIAYLSGPAGSWSNRQRRRAVKRAGDRLGVEVLMVPAGRATFELGRLAVPALLATGATAVVAFDDLVAQGVLAGLSEQGVGVPAGLSVVGCDDVLATRTYPPLTTVSARSAEAGAAAVDLLAGMLTPGTPLADTRLLLDTSLVVRVTTGPPPRGGPRRP</sequence>
<evidence type="ECO:0000256" key="2">
    <source>
        <dbReference type="ARBA" id="ARBA00023125"/>
    </source>
</evidence>
<dbReference type="RefSeq" id="WP_091252951.1">
    <property type="nucleotide sequence ID" value="NZ_FMCU01000023.1"/>
</dbReference>
<dbReference type="Pfam" id="PF13377">
    <property type="entry name" value="Peripla_BP_3"/>
    <property type="match status" value="1"/>
</dbReference>
<dbReference type="GO" id="GO:0000976">
    <property type="term" value="F:transcription cis-regulatory region binding"/>
    <property type="evidence" value="ECO:0007669"/>
    <property type="project" value="TreeGrafter"/>
</dbReference>
<gene>
    <name evidence="5" type="ORF">GA0070216_12349</name>
</gene>
<evidence type="ECO:0000259" key="4">
    <source>
        <dbReference type="PROSITE" id="PS50932"/>
    </source>
</evidence>
<evidence type="ECO:0000256" key="3">
    <source>
        <dbReference type="ARBA" id="ARBA00023163"/>
    </source>
</evidence>
<dbReference type="SUPFAM" id="SSF47413">
    <property type="entry name" value="lambda repressor-like DNA-binding domains"/>
    <property type="match status" value="1"/>
</dbReference>